<dbReference type="InterPro" id="IPR013783">
    <property type="entry name" value="Ig-like_fold"/>
</dbReference>
<keyword evidence="3" id="KW-0378">Hydrolase</keyword>
<evidence type="ECO:0000259" key="5">
    <source>
        <dbReference type="Pfam" id="PF08531"/>
    </source>
</evidence>
<evidence type="ECO:0000256" key="2">
    <source>
        <dbReference type="ARBA" id="ARBA00012652"/>
    </source>
</evidence>
<dbReference type="InterPro" id="IPR012341">
    <property type="entry name" value="6hp_glycosidase-like_sf"/>
</dbReference>
<dbReference type="GO" id="GO:0030596">
    <property type="term" value="F:alpha-L-rhamnosidase activity"/>
    <property type="evidence" value="ECO:0007669"/>
    <property type="project" value="UniProtKB-EC"/>
</dbReference>
<dbReference type="RefSeq" id="WP_296940221.1">
    <property type="nucleotide sequence ID" value="NZ_LT599032.1"/>
</dbReference>
<gene>
    <name evidence="8" type="ORF">KL86DYS1_11892</name>
</gene>
<dbReference type="Pfam" id="PF17389">
    <property type="entry name" value="Bac_rhamnosid6H"/>
    <property type="match status" value="1"/>
</dbReference>
<dbReference type="InterPro" id="IPR035396">
    <property type="entry name" value="Bac_rhamnosid6H"/>
</dbReference>
<accession>A0A212JD61</accession>
<feature type="domain" description="Alpha-L-rhamnosidase six-hairpin glycosidase" evidence="6">
    <location>
        <begin position="716"/>
        <end position="1078"/>
    </location>
</feature>
<evidence type="ECO:0000259" key="4">
    <source>
        <dbReference type="Pfam" id="PF05592"/>
    </source>
</evidence>
<evidence type="ECO:0000259" key="7">
    <source>
        <dbReference type="Pfam" id="PF17390"/>
    </source>
</evidence>
<dbReference type="EC" id="3.2.1.40" evidence="2"/>
<dbReference type="InterPro" id="IPR013737">
    <property type="entry name" value="Bac_rhamnosid_N"/>
</dbReference>
<sequence length="1193" mass="135391">MYKINIISVLFLLYSCFSFSLLGAENIKIVNLKTEYTETPLGIDVEKPRFSWQMKSTEQGCYQKAYQIQVTDEKGLKVWDSEKTEENISLNIIYAGIPLKPATRYIWKVSVWDQSNTKHTAESWFETGLMNPDPLLSAWNGAQWIGGDNKDMILYSSYLPVFKIGFSLKLDEASGTTKAGFIYGANDSRLMDKYKNLYKLENGKDTSFLLVELDISSLSVNGSAYLHIYRAGYDPQDKKDVPLKSIPVPTAIINDRNKYEIHRVYLSSVFGYTHIYMDGTEKDNLLGEMNLNPLGQGGDFIAFPMLAEIGFFVPKSQTAYFSDVEIRNYRSPSNILFSEDLKEQQYVGIFSAFSKNLTVKNASYQIEGKDSGVFIIANPERNSMPMLRTTFATSGSEISKARLYVTSRGVYEIFMNGRRIGDDYLNPGLTQYNKTHLYQTYDVTDHLLTGQNAIGATLGEGWWSGGATYTGEFWNFFGDRQSLLAKLVITYSDGKEEVIVTNPSTWNYFNNGPLVYSSFFQGAVYDASRDSLVEGWSMADYDDSEWKNAVETGLTGYISTDPINKQHNMPMADDYTNMRLIGQFGETVKKIKQLTAVSVEEVRPGVFVYDMGQNMAGVPQIKLKGMGAGKRITLRFAEVKYPDLPEYKDNTGMIMLENIRAAMAQDIYITKGGDETINPRFTFHGYRYIEITGIEQPLPLNAVEGEVLSSIHELASHYETSNPKVNKLWKNITWSTFSNFLSIPTDCPQRNERLGWSGDISVFSRTATYLANVSQFLNRHLLAMRDTQREDGRFTDVAPLGGGFGGILWGSAGITVAWENYQQYNDTQMLAEHYDAMESYVDFLIRQIDPDTNIMGNKYRQNWGSLGDWLSPEYDKSEKSLMWEAYFIYDLTLMKKIATVLDKKEDAHRYEELCTERKAFFNKTYIDSETGKTVFPDKDDTGQKRLIDTQVSYALALVFDIFDDSNKEKALNNFVSTITRRNIADIGTICPPYSLMTGFIGTAWINKAISDCERTDIAYRLLQQTDYPSWLYSVEQGATTIWERLNSYTHSDGFGGNNRMNSFNHYSFGAIGAWMYNYSLGIERDEAYPGFKHFILKPEPDPSGEMTYAKGYYDSMYGRIESFWEIRGDAYHYQFSIPANTSATLCLKASSADKVTEGGKPLSSLKGVKCLKSDNGYMVFELQSGDYHIQVRK</sequence>
<dbReference type="SUPFAM" id="SSF48208">
    <property type="entry name" value="Six-hairpin glycosidases"/>
    <property type="match status" value="1"/>
</dbReference>
<comment type="catalytic activity">
    <reaction evidence="1">
        <text>Hydrolysis of terminal non-reducing alpha-L-rhamnose residues in alpha-L-rhamnosides.</text>
        <dbReference type="EC" id="3.2.1.40"/>
    </reaction>
</comment>
<organism evidence="8">
    <name type="scientific">uncultured Dysgonomonas sp</name>
    <dbReference type="NCBI Taxonomy" id="206096"/>
    <lineage>
        <taxon>Bacteria</taxon>
        <taxon>Pseudomonadati</taxon>
        <taxon>Bacteroidota</taxon>
        <taxon>Bacteroidia</taxon>
        <taxon>Bacteroidales</taxon>
        <taxon>Dysgonomonadaceae</taxon>
        <taxon>Dysgonomonas</taxon>
        <taxon>environmental samples</taxon>
    </lineage>
</organism>
<evidence type="ECO:0000256" key="1">
    <source>
        <dbReference type="ARBA" id="ARBA00001445"/>
    </source>
</evidence>
<evidence type="ECO:0000259" key="6">
    <source>
        <dbReference type="Pfam" id="PF17389"/>
    </source>
</evidence>
<dbReference type="PANTHER" id="PTHR33307:SF6">
    <property type="entry name" value="ALPHA-RHAMNOSIDASE (EUROFUNG)-RELATED"/>
    <property type="match status" value="1"/>
</dbReference>
<evidence type="ECO:0000313" key="8">
    <source>
        <dbReference type="EMBL" id="SBV97371.1"/>
    </source>
</evidence>
<dbReference type="GO" id="GO:0005975">
    <property type="term" value="P:carbohydrate metabolic process"/>
    <property type="evidence" value="ECO:0007669"/>
    <property type="project" value="InterPro"/>
</dbReference>
<name>A0A212JD61_9BACT</name>
<dbReference type="Gene3D" id="2.60.420.10">
    <property type="entry name" value="Maltose phosphorylase, domain 3"/>
    <property type="match status" value="1"/>
</dbReference>
<dbReference type="Pfam" id="PF05592">
    <property type="entry name" value="Bac_rhamnosid"/>
    <property type="match status" value="1"/>
</dbReference>
<dbReference type="Pfam" id="PF25788">
    <property type="entry name" value="Ig_Rha78A_N"/>
    <property type="match status" value="1"/>
</dbReference>
<protein>
    <recommendedName>
        <fullName evidence="2">alpha-L-rhamnosidase</fullName>
        <ecNumber evidence="2">3.2.1.40</ecNumber>
    </recommendedName>
</protein>
<dbReference type="EMBL" id="FLUM01000001">
    <property type="protein sequence ID" value="SBV97371.1"/>
    <property type="molecule type" value="Genomic_DNA"/>
</dbReference>
<dbReference type="PANTHER" id="PTHR33307">
    <property type="entry name" value="ALPHA-RHAMNOSIDASE (EUROFUNG)"/>
    <property type="match status" value="1"/>
</dbReference>
<dbReference type="Pfam" id="PF17390">
    <property type="entry name" value="Bac_rhamnosid_C"/>
    <property type="match status" value="1"/>
</dbReference>
<dbReference type="Gene3D" id="1.50.10.10">
    <property type="match status" value="1"/>
</dbReference>
<reference evidence="8" key="1">
    <citation type="submission" date="2016-04" db="EMBL/GenBank/DDBJ databases">
        <authorList>
            <person name="Evans L.H."/>
            <person name="Alamgir A."/>
            <person name="Owens N."/>
            <person name="Weber N.D."/>
            <person name="Virtaneva K."/>
            <person name="Barbian K."/>
            <person name="Babar A."/>
            <person name="Rosenke K."/>
        </authorList>
    </citation>
    <scope>NUCLEOTIDE SEQUENCE</scope>
    <source>
        <strain evidence="8">86-1</strain>
    </source>
</reference>
<dbReference type="PROSITE" id="PS51257">
    <property type="entry name" value="PROKAR_LIPOPROTEIN"/>
    <property type="match status" value="1"/>
</dbReference>
<dbReference type="Pfam" id="PF08531">
    <property type="entry name" value="Bac_rhamnosid_N"/>
    <property type="match status" value="1"/>
</dbReference>
<evidence type="ECO:0000256" key="3">
    <source>
        <dbReference type="ARBA" id="ARBA00022801"/>
    </source>
</evidence>
<dbReference type="InterPro" id="IPR008928">
    <property type="entry name" value="6-hairpin_glycosidase_sf"/>
</dbReference>
<dbReference type="Gene3D" id="2.60.40.10">
    <property type="entry name" value="Immunoglobulins"/>
    <property type="match status" value="1"/>
</dbReference>
<feature type="domain" description="Alpha-L-rhamnosidase concanavalin-like" evidence="4">
    <location>
        <begin position="601"/>
        <end position="707"/>
    </location>
</feature>
<proteinExistence type="predicted"/>
<feature type="domain" description="Alpha-L-rhamnosidase C-terminal" evidence="7">
    <location>
        <begin position="1081"/>
        <end position="1158"/>
    </location>
</feature>
<feature type="domain" description="Bacterial alpha-L-rhamnosidase N-terminal" evidence="5">
    <location>
        <begin position="397"/>
        <end position="552"/>
    </location>
</feature>
<dbReference type="PIRSF" id="PIRSF010631">
    <property type="entry name" value="A-rhamnsds"/>
    <property type="match status" value="1"/>
</dbReference>
<dbReference type="InterPro" id="IPR035398">
    <property type="entry name" value="Bac_rhamnosid_C"/>
</dbReference>
<dbReference type="InterPro" id="IPR008902">
    <property type="entry name" value="Rhamnosid_concanavalin"/>
</dbReference>
<dbReference type="InterPro" id="IPR016007">
    <property type="entry name" value="Alpha_rhamnosid"/>
</dbReference>
<dbReference type="Gene3D" id="2.60.120.260">
    <property type="entry name" value="Galactose-binding domain-like"/>
    <property type="match status" value="2"/>
</dbReference>
<dbReference type="AlphaFoldDB" id="A0A212JD61"/>